<dbReference type="Proteomes" id="UP000248606">
    <property type="component" value="Unassembled WGS sequence"/>
</dbReference>
<feature type="compositionally biased region" description="Polar residues" evidence="1">
    <location>
        <begin position="20"/>
        <end position="35"/>
    </location>
</feature>
<name>A0A2W5IB87_9ACTN</name>
<feature type="compositionally biased region" description="Basic and acidic residues" evidence="1">
    <location>
        <begin position="8"/>
        <end position="19"/>
    </location>
</feature>
<evidence type="ECO:0000256" key="2">
    <source>
        <dbReference type="SAM" id="Phobius"/>
    </source>
</evidence>
<comment type="caution">
    <text evidence="3">The sequence shown here is derived from an EMBL/GenBank/DDBJ whole genome shotgun (WGS) entry which is preliminary data.</text>
</comment>
<evidence type="ECO:0000313" key="3">
    <source>
        <dbReference type="EMBL" id="PZP88558.1"/>
    </source>
</evidence>
<gene>
    <name evidence="3" type="ORF">DI579_05935</name>
</gene>
<sequence length="227" mass="24884">MTTPSDPHSTDHNATEHNATEQSYPNYPSYPQQDVNPAEAQQEKQGSKKKRVVGYSVGAVILVVIIVVCALVFGKGTTSAKTADGLAEGLQANLRDGTGISEYLCEAPAQPLKYGALTPHLEGVMADETEQSQESADLQPFIDDMLKALSDNPNAEVKVAKKEDSKAIIVYNFHADDIKDKISDKSLSGIHMSREEGNHAIEEMTADRHTITYHAEKQDDKWCVQDR</sequence>
<protein>
    <submittedName>
        <fullName evidence="3">Uncharacterized protein</fullName>
    </submittedName>
</protein>
<evidence type="ECO:0000313" key="4">
    <source>
        <dbReference type="Proteomes" id="UP000248606"/>
    </source>
</evidence>
<keyword evidence="2" id="KW-1133">Transmembrane helix</keyword>
<evidence type="ECO:0000256" key="1">
    <source>
        <dbReference type="SAM" id="MobiDB-lite"/>
    </source>
</evidence>
<feature type="region of interest" description="Disordered" evidence="1">
    <location>
        <begin position="1"/>
        <end position="49"/>
    </location>
</feature>
<dbReference type="AlphaFoldDB" id="A0A2W5IB87"/>
<organism evidence="3 4">
    <name type="scientific">Lawsonella clevelandensis</name>
    <dbReference type="NCBI Taxonomy" id="1528099"/>
    <lineage>
        <taxon>Bacteria</taxon>
        <taxon>Bacillati</taxon>
        <taxon>Actinomycetota</taxon>
        <taxon>Actinomycetes</taxon>
        <taxon>Mycobacteriales</taxon>
        <taxon>Lawsonellaceae</taxon>
        <taxon>Lawsonella</taxon>
    </lineage>
</organism>
<reference evidence="3 4" key="1">
    <citation type="submission" date="2017-08" db="EMBL/GenBank/DDBJ databases">
        <title>Infants hospitalized years apart are colonized by the same room-sourced microbial strains.</title>
        <authorList>
            <person name="Brooks B."/>
            <person name="Olm M.R."/>
            <person name="Firek B.A."/>
            <person name="Baker R."/>
            <person name="Thomas B.C."/>
            <person name="Morowitz M.J."/>
            <person name="Banfield J.F."/>
        </authorList>
    </citation>
    <scope>NUCLEOTIDE SEQUENCE [LARGE SCALE GENOMIC DNA]</scope>
    <source>
        <strain evidence="3">S2_006_000_R1_57</strain>
    </source>
</reference>
<proteinExistence type="predicted"/>
<dbReference type="EMBL" id="QFOZ01000010">
    <property type="protein sequence ID" value="PZP88558.1"/>
    <property type="molecule type" value="Genomic_DNA"/>
</dbReference>
<keyword evidence="2" id="KW-0812">Transmembrane</keyword>
<dbReference type="RefSeq" id="WP_290598776.1">
    <property type="nucleotide sequence ID" value="NZ_CAKZIO010000002.1"/>
</dbReference>
<feature type="transmembrane region" description="Helical" evidence="2">
    <location>
        <begin position="52"/>
        <end position="73"/>
    </location>
</feature>
<keyword evidence="2" id="KW-0472">Membrane</keyword>
<accession>A0A2W5IB87</accession>